<name>A0A640VTC9_9RHOB</name>
<dbReference type="GO" id="GO:0046872">
    <property type="term" value="F:metal ion binding"/>
    <property type="evidence" value="ECO:0007669"/>
    <property type="project" value="InterPro"/>
</dbReference>
<gene>
    <name evidence="2" type="ORF">So717_20940</name>
</gene>
<keyword evidence="3" id="KW-1185">Reference proteome</keyword>
<comment type="caution">
    <text evidence="2">The sequence shown here is derived from an EMBL/GenBank/DDBJ whole genome shotgun (WGS) entry which is preliminary data.</text>
</comment>
<reference evidence="2 3" key="1">
    <citation type="submission" date="2019-12" db="EMBL/GenBank/DDBJ databases">
        <title>Roseobacter cerasinus sp. nov., isolated from seawater around aquaculture.</title>
        <authorList>
            <person name="Muramatsu S."/>
            <person name="Takabe Y."/>
            <person name="Mori K."/>
            <person name="Takaichi S."/>
            <person name="Hanada S."/>
        </authorList>
    </citation>
    <scope>NUCLEOTIDE SEQUENCE [LARGE SCALE GENOMIC DNA]</scope>
    <source>
        <strain evidence="2 3">AI77</strain>
    </source>
</reference>
<dbReference type="Gene3D" id="3.40.50.1980">
    <property type="entry name" value="Nitrogenase molybdenum iron protein domain"/>
    <property type="match status" value="2"/>
</dbReference>
<proteinExistence type="predicted"/>
<keyword evidence="1" id="KW-0732">Signal</keyword>
<protein>
    <recommendedName>
        <fullName evidence="4">Zinc transport system substrate-binding protein</fullName>
    </recommendedName>
</protein>
<dbReference type="Proteomes" id="UP000436522">
    <property type="component" value="Unassembled WGS sequence"/>
</dbReference>
<dbReference type="EMBL" id="BLIV01000003">
    <property type="protein sequence ID" value="GFE50341.1"/>
    <property type="molecule type" value="Genomic_DNA"/>
</dbReference>
<accession>A0A640VTC9</accession>
<feature type="signal peptide" evidence="1">
    <location>
        <begin position="1"/>
        <end position="27"/>
    </location>
</feature>
<dbReference type="InterPro" id="IPR050492">
    <property type="entry name" value="Bact_metal-bind_prot9"/>
</dbReference>
<dbReference type="SUPFAM" id="SSF53807">
    <property type="entry name" value="Helical backbone' metal receptor"/>
    <property type="match status" value="1"/>
</dbReference>
<dbReference type="GO" id="GO:0030001">
    <property type="term" value="P:metal ion transport"/>
    <property type="evidence" value="ECO:0007669"/>
    <property type="project" value="InterPro"/>
</dbReference>
<evidence type="ECO:0000313" key="2">
    <source>
        <dbReference type="EMBL" id="GFE50341.1"/>
    </source>
</evidence>
<sequence length="306" mass="32976">MRKLTVSPILKSLVAVAIFLCSIGPVAAQEKPRVVAVNYPLQYFADRLLGDSADVIFPVPADVDPSYWRPSIADISMIQSADLILLNGAGFATWVDRVSLPRTRLVNTSMALKDRFIVTESITHSHGDGGEHAHEGLASYLWLDPMLALAQAEAIATAVVARNLAPEAEVADRLAALKSDLERLDAKARTALSGAQDVAIIATHPRYQYFARRYALSITTLEWEAGAMPTFAELAELERRAGETEARILIWEAAPPEEALVAAQSLGLHSVIFPPLAQEEPDIAFDAALDRAITAISNAVSQISGG</sequence>
<dbReference type="AlphaFoldDB" id="A0A640VTC9"/>
<dbReference type="Pfam" id="PF01297">
    <property type="entry name" value="ZnuA"/>
    <property type="match status" value="1"/>
</dbReference>
<evidence type="ECO:0000256" key="1">
    <source>
        <dbReference type="SAM" id="SignalP"/>
    </source>
</evidence>
<feature type="chain" id="PRO_5025035421" description="Zinc transport system substrate-binding protein" evidence="1">
    <location>
        <begin position="28"/>
        <end position="306"/>
    </location>
</feature>
<dbReference type="RefSeq" id="WP_159976931.1">
    <property type="nucleotide sequence ID" value="NZ_BLIV01000003.1"/>
</dbReference>
<evidence type="ECO:0008006" key="4">
    <source>
        <dbReference type="Google" id="ProtNLM"/>
    </source>
</evidence>
<dbReference type="InterPro" id="IPR006127">
    <property type="entry name" value="ZnuA-like"/>
</dbReference>
<organism evidence="2 3">
    <name type="scientific">Roseobacter cerasinus</name>
    <dbReference type="NCBI Taxonomy" id="2602289"/>
    <lineage>
        <taxon>Bacteria</taxon>
        <taxon>Pseudomonadati</taxon>
        <taxon>Pseudomonadota</taxon>
        <taxon>Alphaproteobacteria</taxon>
        <taxon>Rhodobacterales</taxon>
        <taxon>Roseobacteraceae</taxon>
        <taxon>Roseobacter</taxon>
    </lineage>
</organism>
<dbReference type="PANTHER" id="PTHR42953">
    <property type="entry name" value="HIGH-AFFINITY ZINC UPTAKE SYSTEM PROTEIN ZNUA-RELATED"/>
    <property type="match status" value="1"/>
</dbReference>
<dbReference type="OrthoDB" id="9793396at2"/>
<evidence type="ECO:0000313" key="3">
    <source>
        <dbReference type="Proteomes" id="UP000436522"/>
    </source>
</evidence>